<evidence type="ECO:0000313" key="2">
    <source>
        <dbReference type="Proteomes" id="UP000827976"/>
    </source>
</evidence>
<dbReference type="Proteomes" id="UP000827976">
    <property type="component" value="Chromosome 5"/>
</dbReference>
<protein>
    <submittedName>
        <fullName evidence="1">Peptidase S8 subtilisin-related protein</fullName>
        <ecNumber evidence="1">3.4.21.25</ecNumber>
    </submittedName>
</protein>
<sequence>MIMKGFILVPLIILLFVTSGHASQTSDIELPSVASQSINGNEMKTYIIHLTKPEGKKLLDYKELESWHKSFLPNLTLDSGEPRLVYSYFEVMIGFAAKLTPDEVQVMQRMDSFLHAELDVQKELLETTYTPKYLGLSDPSTGIWHTESNMGEGIVIGVIDSGIPLNHPSFSDDQMPAKPANWKGNCSFTNFTCNKKIIGGGTYATNWKVTDPPVDTGGHGSHVASIAAGNFVKDAMVVGKYKYTASGMAPRAHLAIYKTNLSRADSLKSYDQAMIDGVNIINYSIGDEPTYNFYLDTAAFSGYKATKKGISVSVSAGNRGAPKSLSHSAPWLMVVGASWLDGRLAATVRLGNGDEFIGETGYYQPTQFNSSNFLPIVYPGANNKKETLGCWSGSLNGIDVKNKIVLCWAGDQNINKGSVVRSAGGAAMILMGSIKTTRYDQHVLPVCHVNSDDARKILAYYNSPGVSPSNATIIFNGQVSGRRPAPTVATNSSSGPSLTNGGILKPDVIAPGYDIFGASIHKNNPFNNYFKFDTGTSMASPHVAGVMALLKKKYPTWSPAAIQSAIITTADDVDLAGNPFIHMKNWKPSNIFDRGAGHINPIKAMNPGLVYDRNFDDYIGYMCFLNYNPTYMQRFNSRKVDCSKEKKIKPSQLNYPSIMVTLSSNSPDETVMRTVTNVGNANSDYTPRIFHPANANLILSTNRLQFSAQNQQLSFNVKITIVQPAPVKGTISEGKLEWVSTSGGHVVRSPIAVVFG</sequence>
<keyword evidence="2" id="KW-1185">Reference proteome</keyword>
<comment type="caution">
    <text evidence="1">The sequence shown here is derived from an EMBL/GenBank/DDBJ whole genome shotgun (WGS) entry which is preliminary data.</text>
</comment>
<dbReference type="EC" id="3.4.21.25" evidence="1"/>
<reference evidence="2" key="1">
    <citation type="journal article" date="2022" name="Nat. Commun.">
        <title>Chromosome evolution and the genetic basis of agronomically important traits in greater yam.</title>
        <authorList>
            <person name="Bredeson J.V."/>
            <person name="Lyons J.B."/>
            <person name="Oniyinde I.O."/>
            <person name="Okereke N.R."/>
            <person name="Kolade O."/>
            <person name="Nnabue I."/>
            <person name="Nwadili C.O."/>
            <person name="Hribova E."/>
            <person name="Parker M."/>
            <person name="Nwogha J."/>
            <person name="Shu S."/>
            <person name="Carlson J."/>
            <person name="Kariba R."/>
            <person name="Muthemba S."/>
            <person name="Knop K."/>
            <person name="Barton G.J."/>
            <person name="Sherwood A.V."/>
            <person name="Lopez-Montes A."/>
            <person name="Asiedu R."/>
            <person name="Jamnadass R."/>
            <person name="Muchugi A."/>
            <person name="Goodstein D."/>
            <person name="Egesi C.N."/>
            <person name="Featherston J."/>
            <person name="Asfaw A."/>
            <person name="Simpson G.G."/>
            <person name="Dolezel J."/>
            <person name="Hendre P.S."/>
            <person name="Van Deynze A."/>
            <person name="Kumar P.L."/>
            <person name="Obidiegwu J.E."/>
            <person name="Bhattacharjee R."/>
            <person name="Rokhsar D.S."/>
        </authorList>
    </citation>
    <scope>NUCLEOTIDE SEQUENCE [LARGE SCALE GENOMIC DNA]</scope>
    <source>
        <strain evidence="2">cv. TDa95/00328</strain>
    </source>
</reference>
<accession>A0ACB7W2N2</accession>
<name>A0ACB7W2N2_DIOAL</name>
<organism evidence="1 2">
    <name type="scientific">Dioscorea alata</name>
    <name type="common">Purple yam</name>
    <dbReference type="NCBI Taxonomy" id="55571"/>
    <lineage>
        <taxon>Eukaryota</taxon>
        <taxon>Viridiplantae</taxon>
        <taxon>Streptophyta</taxon>
        <taxon>Embryophyta</taxon>
        <taxon>Tracheophyta</taxon>
        <taxon>Spermatophyta</taxon>
        <taxon>Magnoliopsida</taxon>
        <taxon>Liliopsida</taxon>
        <taxon>Dioscoreales</taxon>
        <taxon>Dioscoreaceae</taxon>
        <taxon>Dioscorea</taxon>
    </lineage>
</organism>
<dbReference type="EMBL" id="CM037015">
    <property type="protein sequence ID" value="KAH7681831.1"/>
    <property type="molecule type" value="Genomic_DNA"/>
</dbReference>
<proteinExistence type="predicted"/>
<keyword evidence="1" id="KW-0378">Hydrolase</keyword>
<gene>
    <name evidence="1" type="ORF">IHE45_05G082200</name>
</gene>
<evidence type="ECO:0000313" key="1">
    <source>
        <dbReference type="EMBL" id="KAH7681831.1"/>
    </source>
</evidence>